<comment type="caution">
    <text evidence="1">The sequence shown here is derived from an EMBL/GenBank/DDBJ whole genome shotgun (WGS) entry which is preliminary data.</text>
</comment>
<protein>
    <submittedName>
        <fullName evidence="1">Uncharacterized protein</fullName>
    </submittedName>
</protein>
<sequence length="111" mass="12758">MDKLILYRSYAVPFRGTSELEFWFAAMIKILKQIRFEKLTIQLIGENEAVSVSSIVPQIVADNSCPIQGLTGKIFNKKILTDFVLETHISLGCRVIRPFFQLNRLRFTACF</sequence>
<organism evidence="1 2">
    <name type="scientific">Orchesella dallaii</name>
    <dbReference type="NCBI Taxonomy" id="48710"/>
    <lineage>
        <taxon>Eukaryota</taxon>
        <taxon>Metazoa</taxon>
        <taxon>Ecdysozoa</taxon>
        <taxon>Arthropoda</taxon>
        <taxon>Hexapoda</taxon>
        <taxon>Collembola</taxon>
        <taxon>Entomobryomorpha</taxon>
        <taxon>Entomobryoidea</taxon>
        <taxon>Orchesellidae</taxon>
        <taxon>Orchesellinae</taxon>
        <taxon>Orchesella</taxon>
    </lineage>
</organism>
<keyword evidence="2" id="KW-1185">Reference proteome</keyword>
<dbReference type="EMBL" id="CAXLJM020000103">
    <property type="protein sequence ID" value="CAL8134167.1"/>
    <property type="molecule type" value="Genomic_DNA"/>
</dbReference>
<dbReference type="Proteomes" id="UP001642540">
    <property type="component" value="Unassembled WGS sequence"/>
</dbReference>
<proteinExistence type="predicted"/>
<evidence type="ECO:0000313" key="1">
    <source>
        <dbReference type="EMBL" id="CAL8134167.1"/>
    </source>
</evidence>
<reference evidence="1 2" key="1">
    <citation type="submission" date="2024-08" db="EMBL/GenBank/DDBJ databases">
        <authorList>
            <person name="Cucini C."/>
            <person name="Frati F."/>
        </authorList>
    </citation>
    <scope>NUCLEOTIDE SEQUENCE [LARGE SCALE GENOMIC DNA]</scope>
</reference>
<evidence type="ECO:0000313" key="2">
    <source>
        <dbReference type="Proteomes" id="UP001642540"/>
    </source>
</evidence>
<name>A0ABP1RRR8_9HEXA</name>
<gene>
    <name evidence="1" type="ORF">ODALV1_LOCUS25402</name>
</gene>
<accession>A0ABP1RRR8</accession>